<gene>
    <name evidence="2" type="ORF">LCGC14_1097260</name>
</gene>
<sequence>IGNPIDDLFSSIEIKIIVDYVRSGGGLLLLSEYGSDYLQKTNINDISGKFGISFEKNIIKEINTTNQNCTSILHIQDFVKHPLTKNVREIKIGGACSLILSKEANPLLYTIENSWPEIFNNSTEEWVKEGEEMTKVIAAYSEFGRGKVVAIGDIDIFTTASNIGLNSVDNKKLIQNIITWLTEPIKEPRVISFLLNQIGELHFEIRETNKVINNLIETITILEKRISYLEENTQLYPNQTPLENSSKEESLQE</sequence>
<name>A0A0F9MYD5_9ZZZZ</name>
<proteinExistence type="predicted"/>
<feature type="non-terminal residue" evidence="2">
    <location>
        <position position="1"/>
    </location>
</feature>
<keyword evidence="1" id="KW-0175">Coiled coil</keyword>
<comment type="caution">
    <text evidence="2">The sequence shown here is derived from an EMBL/GenBank/DDBJ whole genome shotgun (WGS) entry which is preliminary data.</text>
</comment>
<evidence type="ECO:0000256" key="1">
    <source>
        <dbReference type="SAM" id="Coils"/>
    </source>
</evidence>
<reference evidence="2" key="1">
    <citation type="journal article" date="2015" name="Nature">
        <title>Complex archaea that bridge the gap between prokaryotes and eukaryotes.</title>
        <authorList>
            <person name="Spang A."/>
            <person name="Saw J.H."/>
            <person name="Jorgensen S.L."/>
            <person name="Zaremba-Niedzwiedzka K."/>
            <person name="Martijn J."/>
            <person name="Lind A.E."/>
            <person name="van Eijk R."/>
            <person name="Schleper C."/>
            <person name="Guy L."/>
            <person name="Ettema T.J."/>
        </authorList>
    </citation>
    <scope>NUCLEOTIDE SEQUENCE</scope>
</reference>
<evidence type="ECO:0000313" key="2">
    <source>
        <dbReference type="EMBL" id="KKN04452.1"/>
    </source>
</evidence>
<accession>A0A0F9MYD5</accession>
<feature type="coiled-coil region" evidence="1">
    <location>
        <begin position="205"/>
        <end position="232"/>
    </location>
</feature>
<dbReference type="AlphaFoldDB" id="A0A0F9MYD5"/>
<evidence type="ECO:0008006" key="3">
    <source>
        <dbReference type="Google" id="ProtNLM"/>
    </source>
</evidence>
<protein>
    <recommendedName>
        <fullName evidence="3">DUF4350 domain-containing protein</fullName>
    </recommendedName>
</protein>
<dbReference type="InterPro" id="IPR029062">
    <property type="entry name" value="Class_I_gatase-like"/>
</dbReference>
<dbReference type="SUPFAM" id="SSF52317">
    <property type="entry name" value="Class I glutamine amidotransferase-like"/>
    <property type="match status" value="1"/>
</dbReference>
<dbReference type="EMBL" id="LAZR01004919">
    <property type="protein sequence ID" value="KKN04452.1"/>
    <property type="molecule type" value="Genomic_DNA"/>
</dbReference>
<organism evidence="2">
    <name type="scientific">marine sediment metagenome</name>
    <dbReference type="NCBI Taxonomy" id="412755"/>
    <lineage>
        <taxon>unclassified sequences</taxon>
        <taxon>metagenomes</taxon>
        <taxon>ecological metagenomes</taxon>
    </lineage>
</organism>